<keyword evidence="2" id="KW-1185">Reference proteome</keyword>
<comment type="caution">
    <text evidence="1">The sequence shown here is derived from an EMBL/GenBank/DDBJ whole genome shotgun (WGS) entry which is preliminary data.</text>
</comment>
<organism evidence="1 2">
    <name type="scientific">Liparis tanakae</name>
    <name type="common">Tanaka's snailfish</name>
    <dbReference type="NCBI Taxonomy" id="230148"/>
    <lineage>
        <taxon>Eukaryota</taxon>
        <taxon>Metazoa</taxon>
        <taxon>Chordata</taxon>
        <taxon>Craniata</taxon>
        <taxon>Vertebrata</taxon>
        <taxon>Euteleostomi</taxon>
        <taxon>Actinopterygii</taxon>
        <taxon>Neopterygii</taxon>
        <taxon>Teleostei</taxon>
        <taxon>Neoteleostei</taxon>
        <taxon>Acanthomorphata</taxon>
        <taxon>Eupercaria</taxon>
        <taxon>Perciformes</taxon>
        <taxon>Cottioidei</taxon>
        <taxon>Cottales</taxon>
        <taxon>Liparidae</taxon>
        <taxon>Liparis</taxon>
    </lineage>
</organism>
<evidence type="ECO:0000313" key="1">
    <source>
        <dbReference type="EMBL" id="TNN56380.1"/>
    </source>
</evidence>
<gene>
    <name evidence="1" type="ORF">EYF80_033416</name>
</gene>
<sequence length="89" mass="10019">MKIKSEAKKTTVAALAYPEEKVENEEQSFPALCCPLNATWAHAGGHSDASFEATRGAVTLLQLRVEEIMEELPEIKMKRTYEQDINHED</sequence>
<reference evidence="1 2" key="1">
    <citation type="submission" date="2019-03" db="EMBL/GenBank/DDBJ databases">
        <title>First draft genome of Liparis tanakae, snailfish: a comprehensive survey of snailfish specific genes.</title>
        <authorList>
            <person name="Kim W."/>
            <person name="Song I."/>
            <person name="Jeong J.-H."/>
            <person name="Kim D."/>
            <person name="Kim S."/>
            <person name="Ryu S."/>
            <person name="Song J.Y."/>
            <person name="Lee S.K."/>
        </authorList>
    </citation>
    <scope>NUCLEOTIDE SEQUENCE [LARGE SCALE GENOMIC DNA]</scope>
    <source>
        <tissue evidence="1">Muscle</tissue>
    </source>
</reference>
<dbReference type="AlphaFoldDB" id="A0A4Z2GT14"/>
<dbReference type="EMBL" id="SRLO01000430">
    <property type="protein sequence ID" value="TNN56380.1"/>
    <property type="molecule type" value="Genomic_DNA"/>
</dbReference>
<dbReference type="OrthoDB" id="265776at2759"/>
<evidence type="ECO:0000313" key="2">
    <source>
        <dbReference type="Proteomes" id="UP000314294"/>
    </source>
</evidence>
<proteinExistence type="predicted"/>
<protein>
    <submittedName>
        <fullName evidence="1">Uncharacterized protein</fullName>
    </submittedName>
</protein>
<name>A0A4Z2GT14_9TELE</name>
<dbReference type="Proteomes" id="UP000314294">
    <property type="component" value="Unassembled WGS sequence"/>
</dbReference>
<accession>A0A4Z2GT14</accession>